<accession>A0A271LJS9</accession>
<dbReference type="AlphaFoldDB" id="A0A271LJS9"/>
<dbReference type="Proteomes" id="UP000216442">
    <property type="component" value="Unassembled WGS sequence"/>
</dbReference>
<comment type="caution">
    <text evidence="1">The sequence shown here is derived from an EMBL/GenBank/DDBJ whole genome shotgun (WGS) entry which is preliminary data.</text>
</comment>
<reference evidence="1 2" key="1">
    <citation type="submission" date="2017-08" db="EMBL/GenBank/DDBJ databases">
        <title>Mesorhizobium wenxinae sp. nov., a novel rhizobial species isolated from root nodules of chickpea (Cicer arietinum L.).</title>
        <authorList>
            <person name="Zhang J."/>
        </authorList>
    </citation>
    <scope>NUCLEOTIDE SEQUENCE [LARGE SCALE GENOMIC DNA]</scope>
    <source>
        <strain evidence="1 2">SDW018</strain>
    </source>
</reference>
<name>A0A271LJS9_9HYPH</name>
<evidence type="ECO:0000313" key="2">
    <source>
        <dbReference type="Proteomes" id="UP000216442"/>
    </source>
</evidence>
<organism evidence="1 2">
    <name type="scientific">Mesorhizobium temperatum</name>
    <dbReference type="NCBI Taxonomy" id="241416"/>
    <lineage>
        <taxon>Bacteria</taxon>
        <taxon>Pseudomonadati</taxon>
        <taxon>Pseudomonadota</taxon>
        <taxon>Alphaproteobacteria</taxon>
        <taxon>Hyphomicrobiales</taxon>
        <taxon>Phyllobacteriaceae</taxon>
        <taxon>Mesorhizobium</taxon>
    </lineage>
</organism>
<evidence type="ECO:0000313" key="1">
    <source>
        <dbReference type="EMBL" id="PAQ07615.1"/>
    </source>
</evidence>
<sequence length="100" mass="11099">MTVPAPNAWYEQCTQYTVAALELALRYDMTQQADIARLVFGVAYVQPDAELRMRARAILARSQARTATAVSGLAMAERIPDATWSLRALDDILSDRGIVR</sequence>
<proteinExistence type="predicted"/>
<dbReference type="RefSeq" id="WP_095494198.1">
    <property type="nucleotide sequence ID" value="NZ_NPKJ01000057.1"/>
</dbReference>
<dbReference type="EMBL" id="NPKJ01000057">
    <property type="protein sequence ID" value="PAQ07615.1"/>
    <property type="molecule type" value="Genomic_DNA"/>
</dbReference>
<gene>
    <name evidence="1" type="ORF">CIT26_19965</name>
</gene>
<keyword evidence="2" id="KW-1185">Reference proteome</keyword>
<protein>
    <submittedName>
        <fullName evidence="1">Uncharacterized protein</fullName>
    </submittedName>
</protein>